<evidence type="ECO:0000313" key="1">
    <source>
        <dbReference type="EMBL" id="KAI7727418.1"/>
    </source>
</evidence>
<keyword evidence="2" id="KW-1185">Reference proteome</keyword>
<dbReference type="Proteomes" id="UP001206925">
    <property type="component" value="Unassembled WGS sequence"/>
</dbReference>
<gene>
    <name evidence="1" type="ORF">M8C21_020423</name>
</gene>
<evidence type="ECO:0000313" key="2">
    <source>
        <dbReference type="Proteomes" id="UP001206925"/>
    </source>
</evidence>
<reference evidence="1" key="1">
    <citation type="submission" date="2022-06" db="EMBL/GenBank/DDBJ databases">
        <title>Uncovering the hologenomic basis of an extraordinary plant invasion.</title>
        <authorList>
            <person name="Bieker V.C."/>
            <person name="Martin M.D."/>
            <person name="Gilbert T."/>
            <person name="Hodgins K."/>
            <person name="Battlay P."/>
            <person name="Petersen B."/>
            <person name="Wilson J."/>
        </authorList>
    </citation>
    <scope>NUCLEOTIDE SEQUENCE</scope>
    <source>
        <strain evidence="1">AA19_3_7</strain>
        <tissue evidence="1">Leaf</tissue>
    </source>
</reference>
<name>A0AAD5BS20_AMBAR</name>
<accession>A0AAD5BS20</accession>
<protein>
    <submittedName>
        <fullName evidence="1">Uncharacterized protein</fullName>
    </submittedName>
</protein>
<sequence>MKPKILEHQTFASLLVSRSKWNNKTLGKNGLDVDALHISHIQLNQAQSRDAGFIALMEESIVDSSFVIPCLEEVVITVRSPLNVEQKMSTLEALVKFGMVRS</sequence>
<dbReference type="AlphaFoldDB" id="A0AAD5BS20"/>
<comment type="caution">
    <text evidence="1">The sequence shown here is derived from an EMBL/GenBank/DDBJ whole genome shotgun (WGS) entry which is preliminary data.</text>
</comment>
<organism evidence="1 2">
    <name type="scientific">Ambrosia artemisiifolia</name>
    <name type="common">Common ragweed</name>
    <dbReference type="NCBI Taxonomy" id="4212"/>
    <lineage>
        <taxon>Eukaryota</taxon>
        <taxon>Viridiplantae</taxon>
        <taxon>Streptophyta</taxon>
        <taxon>Embryophyta</taxon>
        <taxon>Tracheophyta</taxon>
        <taxon>Spermatophyta</taxon>
        <taxon>Magnoliopsida</taxon>
        <taxon>eudicotyledons</taxon>
        <taxon>Gunneridae</taxon>
        <taxon>Pentapetalae</taxon>
        <taxon>asterids</taxon>
        <taxon>campanulids</taxon>
        <taxon>Asterales</taxon>
        <taxon>Asteraceae</taxon>
        <taxon>Asteroideae</taxon>
        <taxon>Heliantheae alliance</taxon>
        <taxon>Heliantheae</taxon>
        <taxon>Ambrosia</taxon>
    </lineage>
</organism>
<dbReference type="EMBL" id="JAMZMK010011384">
    <property type="protein sequence ID" value="KAI7727418.1"/>
    <property type="molecule type" value="Genomic_DNA"/>
</dbReference>
<proteinExistence type="predicted"/>